<organism evidence="2 3">
    <name type="scientific">Fodinibius roseus</name>
    <dbReference type="NCBI Taxonomy" id="1194090"/>
    <lineage>
        <taxon>Bacteria</taxon>
        <taxon>Pseudomonadati</taxon>
        <taxon>Balneolota</taxon>
        <taxon>Balneolia</taxon>
        <taxon>Balneolales</taxon>
        <taxon>Balneolaceae</taxon>
        <taxon>Fodinibius</taxon>
    </lineage>
</organism>
<name>A0A1M4XIF0_9BACT</name>
<evidence type="ECO:0000256" key="1">
    <source>
        <dbReference type="ARBA" id="ARBA00008007"/>
    </source>
</evidence>
<dbReference type="Gene3D" id="3.40.50.2020">
    <property type="match status" value="1"/>
</dbReference>
<comment type="similarity">
    <text evidence="1">Belongs to the ComF/GntX family.</text>
</comment>
<dbReference type="STRING" id="1194090.SAMN05443144_104133"/>
<dbReference type="EMBL" id="FQUS01000004">
    <property type="protein sequence ID" value="SHE93171.1"/>
    <property type="molecule type" value="Genomic_DNA"/>
</dbReference>
<dbReference type="InterPro" id="IPR029057">
    <property type="entry name" value="PRTase-like"/>
</dbReference>
<dbReference type="OrthoDB" id="9779910at2"/>
<reference evidence="2 3" key="1">
    <citation type="submission" date="2016-11" db="EMBL/GenBank/DDBJ databases">
        <authorList>
            <person name="Jaros S."/>
            <person name="Januszkiewicz K."/>
            <person name="Wedrychowicz H."/>
        </authorList>
    </citation>
    <scope>NUCLEOTIDE SEQUENCE [LARGE SCALE GENOMIC DNA]</scope>
    <source>
        <strain evidence="2 3">DSM 21986</strain>
    </source>
</reference>
<proteinExistence type="inferred from homology"/>
<protein>
    <submittedName>
        <fullName evidence="2">ComF family protein</fullName>
    </submittedName>
</protein>
<dbReference type="PANTHER" id="PTHR47505:SF1">
    <property type="entry name" value="DNA UTILIZATION PROTEIN YHGH"/>
    <property type="match status" value="1"/>
</dbReference>
<sequence length="237" mass="26691">MKHFFNNITKGLSGIVFPRVCVCCGRENTAQQRQLCSFCLNDRFEDANPENERASSDTLLPEGILAQQALWNFDKGGVLQDLMHLLKYERLITLGIDLGRKLGERIRKHPFLNHTLLQGPISILPVPLHYLKYRFRGFNQAFKIALGFQQVWPQIPICDIKSVVRIKNTRTQTGLTLEKRLRNIKDAFSVNNPSMISDHSVVIVDDVFTTGATTFELAQTVLASGARAIIILTVAQA</sequence>
<dbReference type="InterPro" id="IPR051910">
    <property type="entry name" value="ComF/GntX_DNA_util-trans"/>
</dbReference>
<dbReference type="AlphaFoldDB" id="A0A1M4XIF0"/>
<evidence type="ECO:0000313" key="3">
    <source>
        <dbReference type="Proteomes" id="UP000184041"/>
    </source>
</evidence>
<dbReference type="CDD" id="cd06223">
    <property type="entry name" value="PRTases_typeI"/>
    <property type="match status" value="1"/>
</dbReference>
<keyword evidence="3" id="KW-1185">Reference proteome</keyword>
<evidence type="ECO:0000313" key="2">
    <source>
        <dbReference type="EMBL" id="SHE93171.1"/>
    </source>
</evidence>
<dbReference type="Proteomes" id="UP000184041">
    <property type="component" value="Unassembled WGS sequence"/>
</dbReference>
<gene>
    <name evidence="2" type="ORF">SAMN05443144_104133</name>
</gene>
<dbReference type="InterPro" id="IPR000836">
    <property type="entry name" value="PRTase_dom"/>
</dbReference>
<dbReference type="PANTHER" id="PTHR47505">
    <property type="entry name" value="DNA UTILIZATION PROTEIN YHGH"/>
    <property type="match status" value="1"/>
</dbReference>
<dbReference type="SUPFAM" id="SSF53271">
    <property type="entry name" value="PRTase-like"/>
    <property type="match status" value="1"/>
</dbReference>
<accession>A0A1M4XIF0</accession>
<dbReference type="RefSeq" id="WP_084088043.1">
    <property type="nucleotide sequence ID" value="NZ_FQUS01000004.1"/>
</dbReference>